<evidence type="ECO:0000256" key="6">
    <source>
        <dbReference type="ARBA" id="ARBA00023136"/>
    </source>
</evidence>
<dbReference type="AlphaFoldDB" id="A0A1H9L726"/>
<dbReference type="PANTHER" id="PTHR30106:SF1">
    <property type="entry name" value="UPF0324 MEMBRANE PROTEIN FN0533"/>
    <property type="match status" value="1"/>
</dbReference>
<dbReference type="OrthoDB" id="9811391at2"/>
<dbReference type="PANTHER" id="PTHR30106">
    <property type="entry name" value="INNER MEMBRANE PROTEIN YEIH-RELATED"/>
    <property type="match status" value="1"/>
</dbReference>
<feature type="transmembrane region" description="Helical" evidence="7">
    <location>
        <begin position="144"/>
        <end position="165"/>
    </location>
</feature>
<evidence type="ECO:0000256" key="2">
    <source>
        <dbReference type="ARBA" id="ARBA00007977"/>
    </source>
</evidence>
<evidence type="ECO:0000256" key="4">
    <source>
        <dbReference type="ARBA" id="ARBA00022692"/>
    </source>
</evidence>
<evidence type="ECO:0000256" key="5">
    <source>
        <dbReference type="ARBA" id="ARBA00022989"/>
    </source>
</evidence>
<dbReference type="EMBL" id="FOGG01000004">
    <property type="protein sequence ID" value="SER07029.1"/>
    <property type="molecule type" value="Genomic_DNA"/>
</dbReference>
<feature type="transmembrane region" description="Helical" evidence="7">
    <location>
        <begin position="294"/>
        <end position="313"/>
    </location>
</feature>
<feature type="transmembrane region" description="Helical" evidence="7">
    <location>
        <begin position="267"/>
        <end position="287"/>
    </location>
</feature>
<feature type="transmembrane region" description="Helical" evidence="7">
    <location>
        <begin position="61"/>
        <end position="80"/>
    </location>
</feature>
<keyword evidence="3" id="KW-1003">Cell membrane</keyword>
<keyword evidence="5 7" id="KW-1133">Transmembrane helix</keyword>
<keyword evidence="6 7" id="KW-0472">Membrane</keyword>
<keyword evidence="4 7" id="KW-0812">Transmembrane</keyword>
<dbReference type="InterPro" id="IPR018383">
    <property type="entry name" value="UPF0324_pro"/>
</dbReference>
<evidence type="ECO:0000313" key="9">
    <source>
        <dbReference type="Proteomes" id="UP000199572"/>
    </source>
</evidence>
<accession>A0A1H9L726</accession>
<name>A0A1H9L726_9SPHI</name>
<evidence type="ECO:0000256" key="7">
    <source>
        <dbReference type="SAM" id="Phobius"/>
    </source>
</evidence>
<dbReference type="GO" id="GO:0005886">
    <property type="term" value="C:plasma membrane"/>
    <property type="evidence" value="ECO:0007669"/>
    <property type="project" value="UniProtKB-SubCell"/>
</dbReference>
<sequence>MALIKKQLEVTLSIPKIAFIAMAVLCLFPFISAPIALILGFSITLFFGHPFESETTKLTPILLQLSVVGMGFGMNLNSAIEVGKTGILLTICTLTTVLLLGFVLTKLFKVDHKVGFLISVGTAICGGSAIAATSPLVKAKTQQISVSLAAVFVLNAIALLIFPAIGKLLHLTQEQFGLWCAVAIQDTSSVVGASSKYGTKALEIATTVKLARALWIIPVSLFSIRRFKTKETRLKIPYFIAFFLLAMILNTYLPIPPVINQTILTLSKSSLIITLFLIGAGLSLPAIKSIGFKPFILAVILWIFISCSALLFIC</sequence>
<evidence type="ECO:0000256" key="3">
    <source>
        <dbReference type="ARBA" id="ARBA00022475"/>
    </source>
</evidence>
<proteinExistence type="inferred from homology"/>
<dbReference type="RefSeq" id="WP_090881710.1">
    <property type="nucleotide sequence ID" value="NZ_FOGG01000004.1"/>
</dbReference>
<evidence type="ECO:0000256" key="1">
    <source>
        <dbReference type="ARBA" id="ARBA00004651"/>
    </source>
</evidence>
<reference evidence="8 9" key="1">
    <citation type="submission" date="2016-10" db="EMBL/GenBank/DDBJ databases">
        <authorList>
            <person name="de Groot N.N."/>
        </authorList>
    </citation>
    <scope>NUCLEOTIDE SEQUENCE [LARGE SCALE GENOMIC DNA]</scope>
    <source>
        <strain evidence="8 9">DSM 18610</strain>
    </source>
</reference>
<feature type="transmembrane region" description="Helical" evidence="7">
    <location>
        <begin position="204"/>
        <end position="224"/>
    </location>
</feature>
<dbReference type="Pfam" id="PF03601">
    <property type="entry name" value="Cons_hypoth698"/>
    <property type="match status" value="1"/>
</dbReference>
<comment type="similarity">
    <text evidence="2">Belongs to the UPF0324 family.</text>
</comment>
<dbReference type="Proteomes" id="UP000199572">
    <property type="component" value="Unassembled WGS sequence"/>
</dbReference>
<protein>
    <submittedName>
        <fullName evidence="8">Conserved hypothetical integral membrane protein</fullName>
    </submittedName>
</protein>
<feature type="transmembrane region" description="Helical" evidence="7">
    <location>
        <begin position="20"/>
        <end position="49"/>
    </location>
</feature>
<feature type="transmembrane region" description="Helical" evidence="7">
    <location>
        <begin position="114"/>
        <end position="132"/>
    </location>
</feature>
<keyword evidence="9" id="KW-1185">Reference proteome</keyword>
<feature type="transmembrane region" description="Helical" evidence="7">
    <location>
        <begin position="236"/>
        <end position="255"/>
    </location>
</feature>
<feature type="transmembrane region" description="Helical" evidence="7">
    <location>
        <begin position="87"/>
        <end position="108"/>
    </location>
</feature>
<organism evidence="8 9">
    <name type="scientific">Pedobacter rhizosphaerae</name>
    <dbReference type="NCBI Taxonomy" id="390241"/>
    <lineage>
        <taxon>Bacteria</taxon>
        <taxon>Pseudomonadati</taxon>
        <taxon>Bacteroidota</taxon>
        <taxon>Sphingobacteriia</taxon>
        <taxon>Sphingobacteriales</taxon>
        <taxon>Sphingobacteriaceae</taxon>
        <taxon>Pedobacter</taxon>
    </lineage>
</organism>
<gene>
    <name evidence="8" type="ORF">SAMN04488023_10415</name>
</gene>
<comment type="subcellular location">
    <subcellularLocation>
        <location evidence="1">Cell membrane</location>
        <topology evidence="1">Multi-pass membrane protein</topology>
    </subcellularLocation>
</comment>
<evidence type="ECO:0000313" key="8">
    <source>
        <dbReference type="EMBL" id="SER07029.1"/>
    </source>
</evidence>